<sequence length="226" mass="24572">MNAVSAATIAPEPAAVTRRPVAGDSADILADIYQTEVNMAVWQRQTAPELVADIKKLLDLNRFTSERLIVPSAKIDRFEETLPSLAECPHLKADIQRLFDMFSCLFELSAVGMRLTTLKSAMCPRFHVDRVPCRLITTYVGPGTEWLPHDSVDHSKLGAGSGGLSDEDSGLYPRTQPVQTIASGHVALCKGELWQDNLGAGCVHRSPALAAGEQRLLLTLDFSSTD</sequence>
<dbReference type="EMBL" id="CP098023">
    <property type="protein sequence ID" value="WKD49276.1"/>
    <property type="molecule type" value="Genomic_DNA"/>
</dbReference>
<dbReference type="Pfam" id="PF08856">
    <property type="entry name" value="DUF1826"/>
    <property type="match status" value="1"/>
</dbReference>
<evidence type="ECO:0000313" key="1">
    <source>
        <dbReference type="EMBL" id="WKD49276.1"/>
    </source>
</evidence>
<name>A0ABY9EBE9_9GAMM</name>
<reference evidence="1 2" key="1">
    <citation type="submission" date="2022-05" db="EMBL/GenBank/DDBJ databases">
        <title>Microbulbifer sp. nov., isolated from sponge.</title>
        <authorList>
            <person name="Gao L."/>
        </authorList>
    </citation>
    <scope>NUCLEOTIDE SEQUENCE [LARGE SCALE GENOMIC DNA]</scope>
    <source>
        <strain evidence="1 2">MI-G</strain>
    </source>
</reference>
<gene>
    <name evidence="1" type="ORF">M8T91_15435</name>
</gene>
<organism evidence="1 2">
    <name type="scientific">Microbulbifer spongiae</name>
    <dbReference type="NCBI Taxonomy" id="2944933"/>
    <lineage>
        <taxon>Bacteria</taxon>
        <taxon>Pseudomonadati</taxon>
        <taxon>Pseudomonadota</taxon>
        <taxon>Gammaproteobacteria</taxon>
        <taxon>Cellvibrionales</taxon>
        <taxon>Microbulbiferaceae</taxon>
        <taxon>Microbulbifer</taxon>
    </lineage>
</organism>
<keyword evidence="2" id="KW-1185">Reference proteome</keyword>
<evidence type="ECO:0000313" key="2">
    <source>
        <dbReference type="Proteomes" id="UP001321520"/>
    </source>
</evidence>
<protein>
    <submittedName>
        <fullName evidence="1">DUF1826 domain-containing protein</fullName>
    </submittedName>
</protein>
<dbReference type="RefSeq" id="WP_301415066.1">
    <property type="nucleotide sequence ID" value="NZ_CP098023.1"/>
</dbReference>
<dbReference type="InterPro" id="IPR014955">
    <property type="entry name" value="DUF1826"/>
</dbReference>
<proteinExistence type="predicted"/>
<accession>A0ABY9EBE9</accession>
<dbReference type="Proteomes" id="UP001321520">
    <property type="component" value="Chromosome"/>
</dbReference>